<sequence>PVLFYENVDGGHAAGANLRETARRIALEYTYLTRRLMDQPAQP</sequence>
<dbReference type="EMBL" id="BARU01048323">
    <property type="protein sequence ID" value="GAH95330.1"/>
    <property type="molecule type" value="Genomic_DNA"/>
</dbReference>
<proteinExistence type="predicted"/>
<reference evidence="1" key="1">
    <citation type="journal article" date="2014" name="Front. Microbiol.">
        <title>High frequency of phylogenetically diverse reductive dehalogenase-homologous genes in deep subseafloor sedimentary metagenomes.</title>
        <authorList>
            <person name="Kawai M."/>
            <person name="Futagami T."/>
            <person name="Toyoda A."/>
            <person name="Takaki Y."/>
            <person name="Nishi S."/>
            <person name="Hori S."/>
            <person name="Arai W."/>
            <person name="Tsubouchi T."/>
            <person name="Morono Y."/>
            <person name="Uchiyama I."/>
            <person name="Ito T."/>
            <person name="Fujiyama A."/>
            <person name="Inagaki F."/>
            <person name="Takami H."/>
        </authorList>
    </citation>
    <scope>NUCLEOTIDE SEQUENCE</scope>
    <source>
        <strain evidence="1">Expedition CK06-06</strain>
    </source>
</reference>
<comment type="caution">
    <text evidence="1">The sequence shown here is derived from an EMBL/GenBank/DDBJ whole genome shotgun (WGS) entry which is preliminary data.</text>
</comment>
<name>X1KNX4_9ZZZZ</name>
<organism evidence="1">
    <name type="scientific">marine sediment metagenome</name>
    <dbReference type="NCBI Taxonomy" id="412755"/>
    <lineage>
        <taxon>unclassified sequences</taxon>
        <taxon>metagenomes</taxon>
        <taxon>ecological metagenomes</taxon>
    </lineage>
</organism>
<evidence type="ECO:0000313" key="1">
    <source>
        <dbReference type="EMBL" id="GAH95330.1"/>
    </source>
</evidence>
<dbReference type="AlphaFoldDB" id="X1KNX4"/>
<feature type="non-terminal residue" evidence="1">
    <location>
        <position position="1"/>
    </location>
</feature>
<gene>
    <name evidence="1" type="ORF">S03H2_71891</name>
</gene>
<protein>
    <submittedName>
        <fullName evidence="1">Uncharacterized protein</fullName>
    </submittedName>
</protein>
<accession>X1KNX4</accession>